<reference evidence="6" key="1">
    <citation type="submission" date="2016-10" db="EMBL/GenBank/DDBJ databases">
        <authorList>
            <person name="Varghese N."/>
            <person name="Submissions S."/>
        </authorList>
    </citation>
    <scope>NUCLEOTIDE SEQUENCE [LARGE SCALE GENOMIC DNA]</scope>
    <source>
        <strain>GEY</strain>
        <strain evidence="6">DSM 9560</strain>
    </source>
</reference>
<evidence type="ECO:0000259" key="4">
    <source>
        <dbReference type="PROSITE" id="PS50110"/>
    </source>
</evidence>
<dbReference type="AlphaFoldDB" id="A0A1I2G892"/>
<dbReference type="SMART" id="SM00448">
    <property type="entry name" value="REC"/>
    <property type="match status" value="1"/>
</dbReference>
<feature type="modified residue" description="4-aspartylphosphate" evidence="2">
    <location>
        <position position="62"/>
    </location>
</feature>
<dbReference type="Pfam" id="PF00072">
    <property type="entry name" value="Response_reg"/>
    <property type="match status" value="1"/>
</dbReference>
<dbReference type="SUPFAM" id="SSF52172">
    <property type="entry name" value="CheY-like"/>
    <property type="match status" value="1"/>
</dbReference>
<dbReference type="STRING" id="1003.SAMN04488541_10172"/>
<keyword evidence="6" id="KW-1185">Reference proteome</keyword>
<organism evidence="5 6">
    <name type="scientific">Thermoflexibacter ruber</name>
    <dbReference type="NCBI Taxonomy" id="1003"/>
    <lineage>
        <taxon>Bacteria</taxon>
        <taxon>Pseudomonadati</taxon>
        <taxon>Bacteroidota</taxon>
        <taxon>Cytophagia</taxon>
        <taxon>Cytophagales</taxon>
        <taxon>Thermoflexibacteraceae</taxon>
        <taxon>Thermoflexibacter</taxon>
    </lineage>
</organism>
<dbReference type="Gene3D" id="3.40.50.2300">
    <property type="match status" value="1"/>
</dbReference>
<dbReference type="PANTHER" id="PTHR44591">
    <property type="entry name" value="STRESS RESPONSE REGULATOR PROTEIN 1"/>
    <property type="match status" value="1"/>
</dbReference>
<dbReference type="EMBL" id="FONY01000017">
    <property type="protein sequence ID" value="SFF13190.1"/>
    <property type="molecule type" value="Genomic_DNA"/>
</dbReference>
<dbReference type="Proteomes" id="UP000199513">
    <property type="component" value="Unassembled WGS sequence"/>
</dbReference>
<dbReference type="OrthoDB" id="1119265at2"/>
<evidence type="ECO:0000256" key="3">
    <source>
        <dbReference type="SAM" id="Coils"/>
    </source>
</evidence>
<evidence type="ECO:0000256" key="1">
    <source>
        <dbReference type="ARBA" id="ARBA00022553"/>
    </source>
</evidence>
<evidence type="ECO:0000313" key="5">
    <source>
        <dbReference type="EMBL" id="SFF13190.1"/>
    </source>
</evidence>
<name>A0A1I2G892_9BACT</name>
<dbReference type="PANTHER" id="PTHR44591:SF19">
    <property type="entry name" value="TWO-COMPONENT RESPONSE REGULATOR-RELATED"/>
    <property type="match status" value="1"/>
</dbReference>
<proteinExistence type="predicted"/>
<feature type="coiled-coil region" evidence="3">
    <location>
        <begin position="137"/>
        <end position="168"/>
    </location>
</feature>
<keyword evidence="1 2" id="KW-0597">Phosphoprotein</keyword>
<dbReference type="GO" id="GO:0000160">
    <property type="term" value="P:phosphorelay signal transduction system"/>
    <property type="evidence" value="ECO:0007669"/>
    <property type="project" value="InterPro"/>
</dbReference>
<protein>
    <submittedName>
        <fullName evidence="5">Response regulator receiver domain-containing protein</fullName>
    </submittedName>
</protein>
<accession>A0A1I2G892</accession>
<sequence>MEKPVILCVDDEHFVLNSLKAQLRGQFGKDYSIEITESGEEALDVIRNILSSGAPFPIIISDHIMPNMQGDELLIKVHAISKSTLKIMLTGQANVEAIGNVVNKASLYRYISKPWEQSDLIMTVKEALGKYQADRELEIKNEQLVRYNQELELKIAERTAELQKKNEDLTDSINYAKRIQNAMLPFPDRIAQSLGEDYFNQLC</sequence>
<evidence type="ECO:0000313" key="6">
    <source>
        <dbReference type="Proteomes" id="UP000199513"/>
    </source>
</evidence>
<dbReference type="RefSeq" id="WP_091544935.1">
    <property type="nucleotide sequence ID" value="NZ_FONY01000017.1"/>
</dbReference>
<gene>
    <name evidence="5" type="ORF">SAMN04488541_10172</name>
</gene>
<evidence type="ECO:0000256" key="2">
    <source>
        <dbReference type="PROSITE-ProRule" id="PRU00169"/>
    </source>
</evidence>
<dbReference type="PROSITE" id="PS50110">
    <property type="entry name" value="RESPONSE_REGULATORY"/>
    <property type="match status" value="1"/>
</dbReference>
<dbReference type="InterPro" id="IPR011006">
    <property type="entry name" value="CheY-like_superfamily"/>
</dbReference>
<feature type="domain" description="Response regulatory" evidence="4">
    <location>
        <begin position="5"/>
        <end position="128"/>
    </location>
</feature>
<keyword evidence="3" id="KW-0175">Coiled coil</keyword>
<dbReference type="InterPro" id="IPR050595">
    <property type="entry name" value="Bact_response_regulator"/>
</dbReference>
<dbReference type="InterPro" id="IPR001789">
    <property type="entry name" value="Sig_transdc_resp-reg_receiver"/>
</dbReference>